<dbReference type="PROSITE" id="PS51257">
    <property type="entry name" value="PROKAR_LIPOPROTEIN"/>
    <property type="match status" value="1"/>
</dbReference>
<reference evidence="1 2" key="1">
    <citation type="submission" date="2019-06" db="EMBL/GenBank/DDBJ databases">
        <title>Sequencing the genomes of 1000 actinobacteria strains.</title>
        <authorList>
            <person name="Klenk H.-P."/>
        </authorList>
    </citation>
    <scope>NUCLEOTIDE SEQUENCE [LARGE SCALE GENOMIC DNA]</scope>
    <source>
        <strain evidence="1 2">DSM 12362</strain>
    </source>
</reference>
<evidence type="ECO:0000313" key="2">
    <source>
        <dbReference type="Proteomes" id="UP000315133"/>
    </source>
</evidence>
<gene>
    <name evidence="1" type="ORF">FB476_0957</name>
</gene>
<sequence length="215" mass="22180">MRTAYLSGPGDARRVTVTALAAVALALTGCVVTTEGAADTPTVQPGELDEAGGNPCPEELPIGDDPSGHGFGVEHAAEELPELLEPQEAWVCRYDSEDRATTESGGVVMGWRRAAGPDAVAPETLPALGEALDGLALVPDDQACTADLGPRWMVVYSHDGDLTGVVVDDYGCRRVRLTDDPHHTPPGSDGQEGVVGGILDGGHAVLEALGPVQRG</sequence>
<dbReference type="Proteomes" id="UP000315133">
    <property type="component" value="Unassembled WGS sequence"/>
</dbReference>
<protein>
    <submittedName>
        <fullName evidence="1">Uncharacterized protein</fullName>
    </submittedName>
</protein>
<organism evidence="1 2">
    <name type="scientific">Ornithinimicrobium humiphilum</name>
    <dbReference type="NCBI Taxonomy" id="125288"/>
    <lineage>
        <taxon>Bacteria</taxon>
        <taxon>Bacillati</taxon>
        <taxon>Actinomycetota</taxon>
        <taxon>Actinomycetes</taxon>
        <taxon>Micrococcales</taxon>
        <taxon>Ornithinimicrobiaceae</taxon>
        <taxon>Ornithinimicrobium</taxon>
    </lineage>
</organism>
<comment type="caution">
    <text evidence="1">The sequence shown here is derived from an EMBL/GenBank/DDBJ whole genome shotgun (WGS) entry which is preliminary data.</text>
</comment>
<dbReference type="EMBL" id="VFPU01000001">
    <property type="protein sequence ID" value="TQM96097.1"/>
    <property type="molecule type" value="Genomic_DNA"/>
</dbReference>
<evidence type="ECO:0000313" key="1">
    <source>
        <dbReference type="EMBL" id="TQM96097.1"/>
    </source>
</evidence>
<name>A0A543KLX9_9MICO</name>
<dbReference type="AlphaFoldDB" id="A0A543KLX9"/>
<accession>A0A543KLX9</accession>
<keyword evidence="2" id="KW-1185">Reference proteome</keyword>
<proteinExistence type="predicted"/>